<dbReference type="PANTHER" id="PTHR10695">
    <property type="entry name" value="DEPHOSPHO-COA KINASE-RELATED"/>
    <property type="match status" value="1"/>
</dbReference>
<dbReference type="Proteomes" id="UP000036681">
    <property type="component" value="Unplaced"/>
</dbReference>
<feature type="domain" description="Cytidyltransferase-like" evidence="3">
    <location>
        <begin position="104"/>
        <end position="246"/>
    </location>
</feature>
<dbReference type="NCBIfam" id="TIGR00152">
    <property type="entry name" value="dephospho-CoA kinase"/>
    <property type="match status" value="1"/>
</dbReference>
<evidence type="ECO:0000313" key="5">
    <source>
        <dbReference type="WBParaSite" id="ALUE_0001904101-mRNA-1"/>
    </source>
</evidence>
<dbReference type="Pfam" id="PF01467">
    <property type="entry name" value="CTP_transf_like"/>
    <property type="match status" value="1"/>
</dbReference>
<dbReference type="Gene3D" id="3.40.50.300">
    <property type="entry name" value="P-loop containing nucleotide triphosphate hydrolases"/>
    <property type="match status" value="1"/>
</dbReference>
<dbReference type="GO" id="GO:0015937">
    <property type="term" value="P:coenzyme A biosynthetic process"/>
    <property type="evidence" value="ECO:0007669"/>
    <property type="project" value="InterPro"/>
</dbReference>
<dbReference type="WBParaSite" id="ALUE_0001904101-mRNA-1">
    <property type="protein sequence ID" value="ALUE_0001904101-mRNA-1"/>
    <property type="gene ID" value="ALUE_0001904101"/>
</dbReference>
<dbReference type="AlphaFoldDB" id="A0A0M3IK03"/>
<dbReference type="SUPFAM" id="SSF52374">
    <property type="entry name" value="Nucleotidylyl transferase"/>
    <property type="match status" value="1"/>
</dbReference>
<proteinExistence type="inferred from homology"/>
<dbReference type="PROSITE" id="PS51219">
    <property type="entry name" value="DPCK"/>
    <property type="match status" value="1"/>
</dbReference>
<dbReference type="CDD" id="cd02022">
    <property type="entry name" value="DPCK"/>
    <property type="match status" value="1"/>
</dbReference>
<dbReference type="HAMAP" id="MF_00376">
    <property type="entry name" value="Dephospho_CoA_kinase"/>
    <property type="match status" value="1"/>
</dbReference>
<dbReference type="GO" id="GO:0004140">
    <property type="term" value="F:dephospho-CoA kinase activity"/>
    <property type="evidence" value="ECO:0007669"/>
    <property type="project" value="InterPro"/>
</dbReference>
<dbReference type="InterPro" id="IPR014729">
    <property type="entry name" value="Rossmann-like_a/b/a_fold"/>
</dbReference>
<dbReference type="InterPro" id="IPR001977">
    <property type="entry name" value="Depp_CoAkinase"/>
</dbReference>
<dbReference type="NCBIfam" id="NF001985">
    <property type="entry name" value="PRK00777.1"/>
    <property type="match status" value="1"/>
</dbReference>
<sequence>MSDAIMVDVGLLVVGSRCAKSLATALASASKQVTGRLYVRICSGVDVHEILPKVYLEASRVCDFLDVRVLIDESSTRTFDRIFAEGDDIATPSHHTNRPYRSVVLGGTFDRLHNGHKVLLSAAILAASERIVCGVTFGEMTHKKCLWELMEPLEVRQKAVKDFVEDVSNKVRCEVHSISDAFGPSIVDPDLEAIIVSQETLRGGHAVNEQRKKRGLSTLIVEEVRLVEGEDKVLGENKISSSARRRALLGTIRRPLRINAGSFPRPFVIGLTGGIASDVLKRGLSTLIVEEIRLVEGEDKVLGENKISSSARRRALLGTIRRPLRINAGSFPRPFVIGLTGGIASGKSNAAKVLARNKCQVIDCDKLAHELYKKGSAMAHKIGETFGANVINDGVVDRKALGRIVFADNTKLQLLNDIVWPSLRSTVEKIISTSNAEFVVVDAAILLEANWDREGVVHHVWSCIVPPDEAIQRMLDRDGISPEEAKRKLSVQMGNEERVARSDVVICSLWAYEETARQLENALHELQLFATRHNSP</sequence>
<evidence type="ECO:0000313" key="4">
    <source>
        <dbReference type="Proteomes" id="UP000036681"/>
    </source>
</evidence>
<dbReference type="Gene3D" id="3.40.50.620">
    <property type="entry name" value="HUPs"/>
    <property type="match status" value="1"/>
</dbReference>
<keyword evidence="1" id="KW-0547">Nucleotide-binding</keyword>
<organism evidence="4 5">
    <name type="scientific">Ascaris lumbricoides</name>
    <name type="common">Giant roundworm</name>
    <dbReference type="NCBI Taxonomy" id="6252"/>
    <lineage>
        <taxon>Eukaryota</taxon>
        <taxon>Metazoa</taxon>
        <taxon>Ecdysozoa</taxon>
        <taxon>Nematoda</taxon>
        <taxon>Chromadorea</taxon>
        <taxon>Rhabditida</taxon>
        <taxon>Spirurina</taxon>
        <taxon>Ascaridomorpha</taxon>
        <taxon>Ascaridoidea</taxon>
        <taxon>Ascarididae</taxon>
        <taxon>Ascaris</taxon>
    </lineage>
</organism>
<dbReference type="PANTHER" id="PTHR10695:SF46">
    <property type="entry name" value="BIFUNCTIONAL COENZYME A SYNTHASE-RELATED"/>
    <property type="match status" value="1"/>
</dbReference>
<dbReference type="FunFam" id="3.40.50.620:FF:000089">
    <property type="entry name" value="Bifunctional coenzyme A synthase"/>
    <property type="match status" value="1"/>
</dbReference>
<accession>A0A0M3IK03</accession>
<evidence type="ECO:0000256" key="1">
    <source>
        <dbReference type="ARBA" id="ARBA00022741"/>
    </source>
</evidence>
<name>A0A0M3IK03_ASCLU</name>
<protein>
    <submittedName>
        <fullName evidence="5">CTP_transf_like domain-containing protein</fullName>
    </submittedName>
</protein>
<dbReference type="Pfam" id="PF01121">
    <property type="entry name" value="CoaE"/>
    <property type="match status" value="1"/>
</dbReference>
<reference evidence="5" key="1">
    <citation type="submission" date="2017-02" db="UniProtKB">
        <authorList>
            <consortium name="WormBaseParasite"/>
        </authorList>
    </citation>
    <scope>IDENTIFICATION</scope>
</reference>
<keyword evidence="4" id="KW-1185">Reference proteome</keyword>
<dbReference type="GO" id="GO:0005524">
    <property type="term" value="F:ATP binding"/>
    <property type="evidence" value="ECO:0007669"/>
    <property type="project" value="UniProtKB-KW"/>
</dbReference>
<evidence type="ECO:0000259" key="3">
    <source>
        <dbReference type="Pfam" id="PF01467"/>
    </source>
</evidence>
<dbReference type="InterPro" id="IPR027417">
    <property type="entry name" value="P-loop_NTPase"/>
</dbReference>
<keyword evidence="2" id="KW-0067">ATP-binding</keyword>
<dbReference type="SUPFAM" id="SSF52540">
    <property type="entry name" value="P-loop containing nucleoside triphosphate hydrolases"/>
    <property type="match status" value="1"/>
</dbReference>
<evidence type="ECO:0000256" key="2">
    <source>
        <dbReference type="ARBA" id="ARBA00022840"/>
    </source>
</evidence>
<dbReference type="InterPro" id="IPR004821">
    <property type="entry name" value="Cyt_trans-like"/>
</dbReference>